<feature type="transmembrane region" description="Helical" evidence="8">
    <location>
        <begin position="267"/>
        <end position="286"/>
    </location>
</feature>
<evidence type="ECO:0000256" key="3">
    <source>
        <dbReference type="ARBA" id="ARBA00022692"/>
    </source>
</evidence>
<comment type="similarity">
    <text evidence="8">Belongs to the insect chemoreceptor superfamily. Gustatory receptor (GR) family.</text>
</comment>
<dbReference type="Proteomes" id="UP000035880">
    <property type="component" value="Chromosome 2L"/>
</dbReference>
<protein>
    <recommendedName>
        <fullName evidence="8">Gustatory receptor</fullName>
    </recommendedName>
</protein>
<evidence type="ECO:0000256" key="2">
    <source>
        <dbReference type="ARBA" id="ARBA00022475"/>
    </source>
</evidence>
<feature type="transmembrane region" description="Helical" evidence="8">
    <location>
        <begin position="33"/>
        <end position="52"/>
    </location>
</feature>
<dbReference type="GO" id="GO:0008049">
    <property type="term" value="P:male courtship behavior"/>
    <property type="evidence" value="ECO:0007669"/>
    <property type="project" value="TreeGrafter"/>
</dbReference>
<reference evidence="9" key="3">
    <citation type="submission" date="2015-04" db="EMBL/GenBank/DDBJ databases">
        <authorList>
            <consortium name="FlyBase"/>
        </authorList>
    </citation>
    <scope>NUCLEOTIDE SEQUENCE</scope>
    <source>
        <strain evidence="9">W501</strain>
    </source>
</reference>
<accession>A0A0J9R518</accession>
<dbReference type="GO" id="GO:0030425">
    <property type="term" value="C:dendrite"/>
    <property type="evidence" value="ECO:0007669"/>
    <property type="project" value="TreeGrafter"/>
</dbReference>
<keyword evidence="4 8" id="KW-1133">Transmembrane helix</keyword>
<comment type="subcellular location">
    <subcellularLocation>
        <location evidence="1 8">Cell membrane</location>
        <topology evidence="1 8">Multi-pass membrane protein</topology>
    </subcellularLocation>
</comment>
<evidence type="ECO:0000256" key="4">
    <source>
        <dbReference type="ARBA" id="ARBA00022989"/>
    </source>
</evidence>
<proteinExistence type="inferred from homology"/>
<dbReference type="GO" id="GO:0007165">
    <property type="term" value="P:signal transduction"/>
    <property type="evidence" value="ECO:0007669"/>
    <property type="project" value="UniProtKB-KW"/>
</dbReference>
<comment type="function">
    <text evidence="8">Gustatory receptor which mediates acceptance or avoidance behavior, depending on its substrates.</text>
</comment>
<reference evidence="9" key="2">
    <citation type="submission" date="2014-06" db="EMBL/GenBank/DDBJ databases">
        <authorList>
            <person name="Hu T."/>
            <person name="Eisen M.B."/>
            <person name="Thornton K.R."/>
            <person name="Andolfatto P."/>
        </authorList>
    </citation>
    <scope>NUCLEOTIDE SEQUENCE</scope>
    <source>
        <strain evidence="9">W501</strain>
    </source>
</reference>
<keyword evidence="7 8" id="KW-0807">Transducer</keyword>
<dbReference type="GO" id="GO:0043025">
    <property type="term" value="C:neuronal cell body"/>
    <property type="evidence" value="ECO:0007669"/>
    <property type="project" value="TreeGrafter"/>
</dbReference>
<sequence>MLYSFHPYLKYFALLGLVPWSESCAHSKLVQKVYSAFLIILNAVDFGISIYFPQNAELFLSLMVNVIVFVDKIVCVTVIILQVMVHYDDYFRFCREINFLGLRLQCELKIHVGRLKWQSYAKILVLGIGLLVTVLPSIYVAQSGSLLYFWSSLLSILIIRMQFVLVLLYVELLGHHVSLLGTRLQKVLECHTIGANCTFDGNANRLCSLEFLLALKQSHMELHHLFTHFNDLFGWSILGTYVVLFSDSTVNIYWTQQVLAEVYEYKYLYATFSVFVPSFFNILVFCRCGESCQRQSVLIGSYLRNLSCNHSLGRETSYKDLLTEFILQVEQNVLAINAEGFMSTDNSLLMSILAAKVTYLIVLMQFSSV</sequence>
<comment type="caution">
    <text evidence="8">Lacks conserved residue(s) required for the propagation of feature annotation.</text>
</comment>
<evidence type="ECO:0000256" key="1">
    <source>
        <dbReference type="ARBA" id="ARBA00004651"/>
    </source>
</evidence>
<gene>
    <name evidence="9" type="primary">Dsim\GD27234</name>
    <name evidence="9" type="ORF">Dsimw501_GD27234</name>
</gene>
<dbReference type="KEGG" id="dsi:Dsimw501_GD27234"/>
<evidence type="ECO:0000256" key="7">
    <source>
        <dbReference type="ARBA" id="ARBA00023224"/>
    </source>
</evidence>
<keyword evidence="6 8" id="KW-0675">Receptor</keyword>
<dbReference type="Bgee" id="FBgn0268524">
    <property type="expression patterns" value="Expressed in multicellular organism and 1 other cell type or tissue"/>
</dbReference>
<dbReference type="Pfam" id="PF08395">
    <property type="entry name" value="7tm_7"/>
    <property type="match status" value="1"/>
</dbReference>
<feature type="transmembrane region" description="Helical" evidence="8">
    <location>
        <begin position="123"/>
        <end position="141"/>
    </location>
</feature>
<evidence type="ECO:0000256" key="8">
    <source>
        <dbReference type="RuleBase" id="RU363108"/>
    </source>
</evidence>
<name>A0A0J9R518_DROSI</name>
<dbReference type="GO" id="GO:0007635">
    <property type="term" value="P:chemosensory behavior"/>
    <property type="evidence" value="ECO:0007669"/>
    <property type="project" value="TreeGrafter"/>
</dbReference>
<organism evidence="9">
    <name type="scientific">Drosophila simulans</name>
    <name type="common">Fruit fly</name>
    <dbReference type="NCBI Taxonomy" id="7240"/>
    <lineage>
        <taxon>Eukaryota</taxon>
        <taxon>Metazoa</taxon>
        <taxon>Ecdysozoa</taxon>
        <taxon>Arthropoda</taxon>
        <taxon>Hexapoda</taxon>
        <taxon>Insecta</taxon>
        <taxon>Pterygota</taxon>
        <taxon>Neoptera</taxon>
        <taxon>Endopterygota</taxon>
        <taxon>Diptera</taxon>
        <taxon>Brachycera</taxon>
        <taxon>Muscomorpha</taxon>
        <taxon>Ephydroidea</taxon>
        <taxon>Drosophilidae</taxon>
        <taxon>Drosophila</taxon>
        <taxon>Sophophora</taxon>
    </lineage>
</organism>
<feature type="transmembrane region" description="Helical" evidence="8">
    <location>
        <begin position="232"/>
        <end position="255"/>
    </location>
</feature>
<dbReference type="GO" id="GO:0005886">
    <property type="term" value="C:plasma membrane"/>
    <property type="evidence" value="ECO:0007669"/>
    <property type="project" value="UniProtKB-SubCell"/>
</dbReference>
<evidence type="ECO:0000256" key="6">
    <source>
        <dbReference type="ARBA" id="ARBA00023170"/>
    </source>
</evidence>
<dbReference type="EMBL" id="CM002910">
    <property type="protein sequence ID" value="KMY91347.1"/>
    <property type="molecule type" value="Genomic_DNA"/>
</dbReference>
<keyword evidence="5 8" id="KW-0472">Membrane</keyword>
<dbReference type="OrthoDB" id="6366728at2759"/>
<feature type="transmembrane region" description="Helical" evidence="8">
    <location>
        <begin position="147"/>
        <end position="170"/>
    </location>
</feature>
<dbReference type="GO" id="GO:0050909">
    <property type="term" value="P:sensory perception of taste"/>
    <property type="evidence" value="ECO:0007669"/>
    <property type="project" value="InterPro"/>
</dbReference>
<dbReference type="GO" id="GO:0030424">
    <property type="term" value="C:axon"/>
    <property type="evidence" value="ECO:0007669"/>
    <property type="project" value="TreeGrafter"/>
</dbReference>
<dbReference type="PANTHER" id="PTHR21143">
    <property type="entry name" value="INVERTEBRATE GUSTATORY RECEPTOR"/>
    <property type="match status" value="1"/>
</dbReference>
<dbReference type="InterPro" id="IPR013604">
    <property type="entry name" value="7TM_chemorcpt"/>
</dbReference>
<reference evidence="9" key="1">
    <citation type="journal article" date="2013" name="Genome Res.">
        <title>A second-generation assembly of the Drosophila simulans genome provides new insights into patterns of lineage-specific divergence.</title>
        <authorList>
            <person name="Hu T.T."/>
            <person name="Eisen M.B."/>
            <person name="Thornton K.R."/>
            <person name="Andolfatto P."/>
        </authorList>
    </citation>
    <scope>NUCLEOTIDE SEQUENCE [LARGE SCALE GENOMIC DNA]</scope>
    <source>
        <strain evidence="9">W501</strain>
    </source>
</reference>
<dbReference type="PANTHER" id="PTHR21143:SF133">
    <property type="entry name" value="GUSTATORY AND PHEROMONE RECEPTOR 32A-RELATED"/>
    <property type="match status" value="1"/>
</dbReference>
<keyword evidence="3 8" id="KW-0812">Transmembrane</keyword>
<evidence type="ECO:0000256" key="5">
    <source>
        <dbReference type="ARBA" id="ARBA00023136"/>
    </source>
</evidence>
<dbReference type="AlphaFoldDB" id="A0A0J9R518"/>
<feature type="transmembrane region" description="Helical" evidence="8">
    <location>
        <begin position="58"/>
        <end position="85"/>
    </location>
</feature>
<keyword evidence="2 8" id="KW-1003">Cell membrane</keyword>
<evidence type="ECO:0000313" key="9">
    <source>
        <dbReference type="EMBL" id="KMY91347.1"/>
    </source>
</evidence>